<dbReference type="InterPro" id="IPR036188">
    <property type="entry name" value="FAD/NAD-bd_sf"/>
</dbReference>
<evidence type="ECO:0000256" key="16">
    <source>
        <dbReference type="RuleBase" id="RU003692"/>
    </source>
</evidence>
<evidence type="ECO:0000256" key="9">
    <source>
        <dbReference type="ARBA" id="ARBA00023027"/>
    </source>
</evidence>
<evidence type="ECO:0000256" key="1">
    <source>
        <dbReference type="ARBA" id="ARBA00004496"/>
    </source>
</evidence>
<evidence type="ECO:0000256" key="3">
    <source>
        <dbReference type="ARBA" id="ARBA00012608"/>
    </source>
</evidence>
<evidence type="ECO:0000256" key="7">
    <source>
        <dbReference type="ARBA" id="ARBA00022827"/>
    </source>
</evidence>
<evidence type="ECO:0000256" key="12">
    <source>
        <dbReference type="ARBA" id="ARBA00049187"/>
    </source>
</evidence>
<keyword evidence="11 16" id="KW-0676">Redox-active center</keyword>
<dbReference type="PROSITE" id="PS00076">
    <property type="entry name" value="PYRIDINE_REDOX_1"/>
    <property type="match status" value="1"/>
</dbReference>
<comment type="miscellaneous">
    <text evidence="16">The active site is a redox-active disulfide bond.</text>
</comment>
<comment type="similarity">
    <text evidence="2 16">Belongs to the class-I pyridine nucleotide-disulfide oxidoreductase family.</text>
</comment>
<evidence type="ECO:0000256" key="4">
    <source>
        <dbReference type="ARBA" id="ARBA00016961"/>
    </source>
</evidence>
<evidence type="ECO:0000256" key="13">
    <source>
        <dbReference type="PIRSR" id="PIRSR000350-2"/>
    </source>
</evidence>
<dbReference type="SUPFAM" id="SSF55424">
    <property type="entry name" value="FAD/NAD-linked reductases, dimerisation (C-terminal) domain"/>
    <property type="match status" value="1"/>
</dbReference>
<keyword evidence="20" id="KW-1185">Reference proteome</keyword>
<evidence type="ECO:0000259" key="18">
    <source>
        <dbReference type="Pfam" id="PF07992"/>
    </source>
</evidence>
<evidence type="ECO:0000256" key="8">
    <source>
        <dbReference type="ARBA" id="ARBA00023002"/>
    </source>
</evidence>
<evidence type="ECO:0000256" key="14">
    <source>
        <dbReference type="PIRSR" id="PIRSR000350-3"/>
    </source>
</evidence>
<dbReference type="PRINTS" id="PR00368">
    <property type="entry name" value="FADPNR"/>
</dbReference>
<dbReference type="GO" id="GO:0006103">
    <property type="term" value="P:2-oxoglutarate metabolic process"/>
    <property type="evidence" value="ECO:0007669"/>
    <property type="project" value="TreeGrafter"/>
</dbReference>
<keyword evidence="9 14" id="KW-0520">NAD</keyword>
<feature type="binding site" evidence="14">
    <location>
        <position position="276"/>
    </location>
    <ligand>
        <name>NAD(+)</name>
        <dbReference type="ChEBI" id="CHEBI:57540"/>
    </ligand>
</feature>
<feature type="binding site" evidence="14">
    <location>
        <position position="56"/>
    </location>
    <ligand>
        <name>FAD</name>
        <dbReference type="ChEBI" id="CHEBI:57692"/>
    </ligand>
</feature>
<keyword evidence="8 16" id="KW-0560">Oxidoreductase</keyword>
<evidence type="ECO:0000313" key="20">
    <source>
        <dbReference type="Proteomes" id="UP001146670"/>
    </source>
</evidence>
<evidence type="ECO:0000259" key="17">
    <source>
        <dbReference type="Pfam" id="PF02852"/>
    </source>
</evidence>
<dbReference type="InterPro" id="IPR050151">
    <property type="entry name" value="Class-I_Pyr_Nuc-Dis_Oxidored"/>
</dbReference>
<dbReference type="Gene3D" id="3.30.390.30">
    <property type="match status" value="1"/>
</dbReference>
<dbReference type="InterPro" id="IPR004099">
    <property type="entry name" value="Pyr_nucl-diS_OxRdtase_dimer"/>
</dbReference>
<feature type="binding site" evidence="14">
    <location>
        <begin position="186"/>
        <end position="193"/>
    </location>
    <ligand>
        <name>NAD(+)</name>
        <dbReference type="ChEBI" id="CHEBI:57540"/>
    </ligand>
</feature>
<dbReference type="NCBIfam" id="TIGR01350">
    <property type="entry name" value="lipoamide_DH"/>
    <property type="match status" value="1"/>
</dbReference>
<keyword evidence="14" id="KW-0547">Nucleotide-binding</keyword>
<evidence type="ECO:0000313" key="19">
    <source>
        <dbReference type="EMBL" id="MCZ0725524.1"/>
    </source>
</evidence>
<evidence type="ECO:0000256" key="6">
    <source>
        <dbReference type="ARBA" id="ARBA00022630"/>
    </source>
</evidence>
<comment type="subcellular location">
    <subcellularLocation>
        <location evidence="1">Cytoplasm</location>
    </subcellularLocation>
</comment>
<feature type="active site" description="Proton acceptor" evidence="13">
    <location>
        <position position="449"/>
    </location>
</feature>
<reference evidence="19" key="1">
    <citation type="submission" date="2022-12" db="EMBL/GenBank/DDBJ databases">
        <title>Description and comparative metabolic analysis of Aerococcus sp. nov., isolated from the feces of a pig.</title>
        <authorList>
            <person name="Chang Y.-H."/>
        </authorList>
    </citation>
    <scope>NUCLEOTIDE SEQUENCE</scope>
    <source>
        <strain evidence="19">YH-aer222</strain>
    </source>
</reference>
<dbReference type="GO" id="GO:0004148">
    <property type="term" value="F:dihydrolipoyl dehydrogenase (NADH) activity"/>
    <property type="evidence" value="ECO:0007669"/>
    <property type="project" value="UniProtKB-EC"/>
</dbReference>
<dbReference type="AlphaFoldDB" id="A0A9X3FUN7"/>
<dbReference type="InterPro" id="IPR023753">
    <property type="entry name" value="FAD/NAD-binding_dom"/>
</dbReference>
<evidence type="ECO:0000256" key="15">
    <source>
        <dbReference type="PIRSR" id="PIRSR000350-4"/>
    </source>
</evidence>
<dbReference type="PANTHER" id="PTHR22912">
    <property type="entry name" value="DISULFIDE OXIDOREDUCTASE"/>
    <property type="match status" value="1"/>
</dbReference>
<dbReference type="InterPro" id="IPR006258">
    <property type="entry name" value="Lipoamide_DH"/>
</dbReference>
<organism evidence="19 20">
    <name type="scientific">Aerococcus kribbianus</name>
    <dbReference type="NCBI Taxonomy" id="2999064"/>
    <lineage>
        <taxon>Bacteria</taxon>
        <taxon>Bacillati</taxon>
        <taxon>Bacillota</taxon>
        <taxon>Bacilli</taxon>
        <taxon>Lactobacillales</taxon>
        <taxon>Aerococcaceae</taxon>
        <taxon>Aerococcus</taxon>
    </lineage>
</organism>
<keyword evidence="10" id="KW-1015">Disulfide bond</keyword>
<dbReference type="InterPro" id="IPR016156">
    <property type="entry name" value="FAD/NAD-linked_Rdtase_dimer_sf"/>
</dbReference>
<evidence type="ECO:0000256" key="5">
    <source>
        <dbReference type="ARBA" id="ARBA00022490"/>
    </source>
</evidence>
<comment type="cofactor">
    <cofactor evidence="14 16">
        <name>FAD</name>
        <dbReference type="ChEBI" id="CHEBI:57692"/>
    </cofactor>
    <text evidence="14 16">Binds 1 FAD per subunit.</text>
</comment>
<evidence type="ECO:0000256" key="10">
    <source>
        <dbReference type="ARBA" id="ARBA00023157"/>
    </source>
</evidence>
<dbReference type="SUPFAM" id="SSF51905">
    <property type="entry name" value="FAD/NAD(P)-binding domain"/>
    <property type="match status" value="1"/>
</dbReference>
<feature type="domain" description="Pyridine nucleotide-disulphide oxidoreductase dimerisation" evidence="17">
    <location>
        <begin position="351"/>
        <end position="458"/>
    </location>
</feature>
<dbReference type="Proteomes" id="UP001146670">
    <property type="component" value="Unassembled WGS sequence"/>
</dbReference>
<keyword evidence="7 14" id="KW-0274">FAD</keyword>
<dbReference type="Pfam" id="PF07992">
    <property type="entry name" value="Pyr_redox_2"/>
    <property type="match status" value="1"/>
</dbReference>
<feature type="binding site" evidence="14">
    <location>
        <begin position="150"/>
        <end position="152"/>
    </location>
    <ligand>
        <name>FAD</name>
        <dbReference type="ChEBI" id="CHEBI:57692"/>
    </ligand>
</feature>
<keyword evidence="6 16" id="KW-0285">Flavoprotein</keyword>
<dbReference type="RefSeq" id="WP_268751840.1">
    <property type="nucleotide sequence ID" value="NZ_JAPRFQ010000001.1"/>
</dbReference>
<dbReference type="FunFam" id="3.50.50.60:FF:000037">
    <property type="entry name" value="Dihydrolipoyl dehydrogenase"/>
    <property type="match status" value="1"/>
</dbReference>
<feature type="domain" description="FAD/NAD(P)-binding" evidence="18">
    <location>
        <begin position="11"/>
        <end position="332"/>
    </location>
</feature>
<comment type="catalytic activity">
    <reaction evidence="12 16">
        <text>N(6)-[(R)-dihydrolipoyl]-L-lysyl-[protein] + NAD(+) = N(6)-[(R)-lipoyl]-L-lysyl-[protein] + NADH + H(+)</text>
        <dbReference type="Rhea" id="RHEA:15045"/>
        <dbReference type="Rhea" id="RHEA-COMP:10474"/>
        <dbReference type="Rhea" id="RHEA-COMP:10475"/>
        <dbReference type="ChEBI" id="CHEBI:15378"/>
        <dbReference type="ChEBI" id="CHEBI:57540"/>
        <dbReference type="ChEBI" id="CHEBI:57945"/>
        <dbReference type="ChEBI" id="CHEBI:83099"/>
        <dbReference type="ChEBI" id="CHEBI:83100"/>
        <dbReference type="EC" id="1.8.1.4"/>
    </reaction>
</comment>
<comment type="caution">
    <text evidence="19">The sequence shown here is derived from an EMBL/GenBank/DDBJ whole genome shotgun (WGS) entry which is preliminary data.</text>
</comment>
<dbReference type="PANTHER" id="PTHR22912:SF160">
    <property type="entry name" value="DIHYDROLIPOYL DEHYDROGENASE"/>
    <property type="match status" value="1"/>
</dbReference>
<dbReference type="EC" id="1.8.1.4" evidence="3 16"/>
<feature type="binding site" evidence="14">
    <location>
        <position position="317"/>
    </location>
    <ligand>
        <name>FAD</name>
        <dbReference type="ChEBI" id="CHEBI:57692"/>
    </ligand>
</feature>
<feature type="binding site" evidence="14">
    <location>
        <position position="209"/>
    </location>
    <ligand>
        <name>NAD(+)</name>
        <dbReference type="ChEBI" id="CHEBI:57540"/>
    </ligand>
</feature>
<dbReference type="Pfam" id="PF02852">
    <property type="entry name" value="Pyr_redox_dim"/>
    <property type="match status" value="1"/>
</dbReference>
<evidence type="ECO:0000256" key="11">
    <source>
        <dbReference type="ARBA" id="ARBA00023284"/>
    </source>
</evidence>
<dbReference type="InterPro" id="IPR012999">
    <property type="entry name" value="Pyr_OxRdtase_I_AS"/>
</dbReference>
<dbReference type="PIRSF" id="PIRSF000350">
    <property type="entry name" value="Mercury_reductase_MerA"/>
    <property type="match status" value="1"/>
</dbReference>
<dbReference type="EMBL" id="JAPRFR010000001">
    <property type="protein sequence ID" value="MCZ0725524.1"/>
    <property type="molecule type" value="Genomic_DNA"/>
</dbReference>
<dbReference type="FunFam" id="3.30.390.30:FF:000001">
    <property type="entry name" value="Dihydrolipoyl dehydrogenase"/>
    <property type="match status" value="1"/>
</dbReference>
<dbReference type="GO" id="GO:0005737">
    <property type="term" value="C:cytoplasm"/>
    <property type="evidence" value="ECO:0007669"/>
    <property type="project" value="UniProtKB-SubCell"/>
</dbReference>
<dbReference type="InterPro" id="IPR001100">
    <property type="entry name" value="Pyr_nuc-diS_OxRdtase"/>
</dbReference>
<protein>
    <recommendedName>
        <fullName evidence="4 16">Dihydrolipoyl dehydrogenase</fullName>
        <ecNumber evidence="3 16">1.8.1.4</ecNumber>
    </recommendedName>
</protein>
<dbReference type="PRINTS" id="PR00411">
    <property type="entry name" value="PNDRDTASEI"/>
</dbReference>
<sequence length="470" mass="49623">MVVGAFAIELDTVVVGSGPGGYVAAIRAAQLGQKVAIIERENIGGVCLNVGCIPSKALISAGHAYHNAQAGNEVFGVKSSGVELDFKRTQEWKNNEVVNTLTSGIEMLLKKNKVEIIRGEAYFNNDKELTVMGEGDDHQLYSFNHAIIATGSTPIQIPGFKFGGRVIDSTGALNLEEVPEKLVVIGGGVIGSELGMAYSNLGSEVTILEGSPQLLPTFEKDMVKVVEKKMKERGIETQTNAMAQEAVDNGDSVTVKYEVNGEAKEITADYVLVSVGRRPNTEEIGLEGLGVKMSDRGLVEVDNQGRTSVKNIFAIGDIVPGAALAHKASYEGKIAAEAIAGEPAAVDYKVMPSVAYTDPELASYGLTEKQAKEQGLDVHSAKFPLAGNGRALSLDQKEGFVRLVATKGDEVIVGAQMVGVNASDVMAELGLAIEAGMNAEDIALTIHGHPTLSESVMDTAEAILGMPIHM</sequence>
<evidence type="ECO:0000256" key="2">
    <source>
        <dbReference type="ARBA" id="ARBA00007532"/>
    </source>
</evidence>
<gene>
    <name evidence="19" type="primary">lpdA</name>
    <name evidence="19" type="ORF">OW157_02945</name>
</gene>
<keyword evidence="5" id="KW-0963">Cytoplasm</keyword>
<name>A0A9X3FUN7_9LACT</name>
<dbReference type="Gene3D" id="3.50.50.60">
    <property type="entry name" value="FAD/NAD(P)-binding domain"/>
    <property type="match status" value="2"/>
</dbReference>
<proteinExistence type="inferred from homology"/>
<accession>A0A9X3FUN7</accession>
<feature type="disulfide bond" description="Redox-active" evidence="15">
    <location>
        <begin position="47"/>
        <end position="52"/>
    </location>
</feature>
<dbReference type="GO" id="GO:0050660">
    <property type="term" value="F:flavin adenine dinucleotide binding"/>
    <property type="evidence" value="ECO:0007669"/>
    <property type="project" value="InterPro"/>
</dbReference>